<accession>A0A6B1DVA1</accession>
<proteinExistence type="predicted"/>
<sequence>MTSVGLAVDIAVAHISDREATARITELLTDLHGSEYEFAIRHVRGSATLYPVPGRLTACFLMEAQGAGLSMFQGDLVRCPDAGFPARTVGGDLSEVTERRWHPVQAGDTVCIDDRARSMANLSGDLAWFEVSMPVTDYVAPRLTLLRNLKDQPGGCAAHAGAFRREALPPVRPLAVDPDQRGVNRINMHALDMRTDRDPPPSPHCHGPVAAGDAGFVNHSETALILPRSLYGLPSHGAGLPEQVDMYPRVSDPAGQPAVVSVRPGSIVVTPGARDRTMGHCFVNAFAMLVAIPGFVSPHHGLPRE</sequence>
<dbReference type="EMBL" id="VXPY01000113">
    <property type="protein sequence ID" value="MYD91760.1"/>
    <property type="molecule type" value="Genomic_DNA"/>
</dbReference>
<reference evidence="1" key="1">
    <citation type="submission" date="2019-09" db="EMBL/GenBank/DDBJ databases">
        <title>Characterisation of the sponge microbiome using genome-centric metagenomics.</title>
        <authorList>
            <person name="Engelberts J.P."/>
            <person name="Robbins S.J."/>
            <person name="De Goeij J.M."/>
            <person name="Aranda M."/>
            <person name="Bell S.C."/>
            <person name="Webster N.S."/>
        </authorList>
    </citation>
    <scope>NUCLEOTIDE SEQUENCE</scope>
    <source>
        <strain evidence="1">SB0662_bin_9</strain>
    </source>
</reference>
<gene>
    <name evidence="1" type="ORF">F4Y08_15745</name>
</gene>
<name>A0A6B1DVA1_9CHLR</name>
<evidence type="ECO:0000313" key="1">
    <source>
        <dbReference type="EMBL" id="MYD91760.1"/>
    </source>
</evidence>
<protein>
    <submittedName>
        <fullName evidence="1">Uncharacterized protein</fullName>
    </submittedName>
</protein>
<comment type="caution">
    <text evidence="1">The sequence shown here is derived from an EMBL/GenBank/DDBJ whole genome shotgun (WGS) entry which is preliminary data.</text>
</comment>
<organism evidence="1">
    <name type="scientific">Caldilineaceae bacterium SB0662_bin_9</name>
    <dbReference type="NCBI Taxonomy" id="2605258"/>
    <lineage>
        <taxon>Bacteria</taxon>
        <taxon>Bacillati</taxon>
        <taxon>Chloroflexota</taxon>
        <taxon>Caldilineae</taxon>
        <taxon>Caldilineales</taxon>
        <taxon>Caldilineaceae</taxon>
    </lineage>
</organism>
<dbReference type="AlphaFoldDB" id="A0A6B1DVA1"/>